<sequence length="241" mass="26781">MHPPAVHARIVELMAEGSSDAAISAASSVARTTVRDIRSRSTRLRCPRCWRGARPMSFSAGEYAELLGFYLGDGYIVATGRSYRLRIFLDAAHPGIADEVCALLCICFGANRVGRTHLRARSTVVASVYSVHLPCLFPQHGPGVKHERPIVLEDWQQASVVAAPWSFIRGLILSDGCAFINRTGRYRYLSYDFCNRSADIRRIFMASCDLVGVRYTTNSDRVRIYGRACVRDLAAYVGTKR</sequence>
<evidence type="ECO:0008006" key="2">
    <source>
        <dbReference type="Google" id="ProtNLM"/>
    </source>
</evidence>
<dbReference type="PRINTS" id="PR00379">
    <property type="entry name" value="INTEIN"/>
</dbReference>
<reference evidence="1" key="1">
    <citation type="submission" date="2020-02" db="EMBL/GenBank/DDBJ databases">
        <authorList>
            <person name="Meier V. D."/>
        </authorList>
    </citation>
    <scope>NUCLEOTIDE SEQUENCE</scope>
    <source>
        <strain evidence="1">AVDCRST_MAG67</strain>
    </source>
</reference>
<dbReference type="AlphaFoldDB" id="A0A6J4TRM0"/>
<protein>
    <recommendedName>
        <fullName evidence="2">DOD-type homing endonuclease domain-containing protein</fullName>
    </recommendedName>
</protein>
<organism evidence="1">
    <name type="scientific">uncultured Solirubrobacteraceae bacterium</name>
    <dbReference type="NCBI Taxonomy" id="1162706"/>
    <lineage>
        <taxon>Bacteria</taxon>
        <taxon>Bacillati</taxon>
        <taxon>Actinomycetota</taxon>
        <taxon>Thermoleophilia</taxon>
        <taxon>Solirubrobacterales</taxon>
        <taxon>Solirubrobacteraceae</taxon>
        <taxon>environmental samples</taxon>
    </lineage>
</organism>
<dbReference type="InterPro" id="IPR006142">
    <property type="entry name" value="INTEIN"/>
</dbReference>
<dbReference type="InterPro" id="IPR027434">
    <property type="entry name" value="Homing_endonucl"/>
</dbReference>
<dbReference type="Gene3D" id="3.10.28.10">
    <property type="entry name" value="Homing endonucleases"/>
    <property type="match status" value="1"/>
</dbReference>
<accession>A0A6J4TRM0</accession>
<gene>
    <name evidence="1" type="ORF">AVDCRST_MAG67-4075</name>
</gene>
<proteinExistence type="predicted"/>
<dbReference type="EMBL" id="CADCVQ010000166">
    <property type="protein sequence ID" value="CAA9530185.1"/>
    <property type="molecule type" value="Genomic_DNA"/>
</dbReference>
<evidence type="ECO:0000313" key="1">
    <source>
        <dbReference type="EMBL" id="CAA9530185.1"/>
    </source>
</evidence>
<dbReference type="GO" id="GO:0016539">
    <property type="term" value="P:intein-mediated protein splicing"/>
    <property type="evidence" value="ECO:0007669"/>
    <property type="project" value="InterPro"/>
</dbReference>
<name>A0A6J4TRM0_9ACTN</name>